<protein>
    <submittedName>
        <fullName evidence="2">Uncharacterized protein</fullName>
    </submittedName>
</protein>
<feature type="region of interest" description="Disordered" evidence="1">
    <location>
        <begin position="16"/>
        <end position="36"/>
    </location>
</feature>
<organism evidence="2">
    <name type="scientific">mine drainage metagenome</name>
    <dbReference type="NCBI Taxonomy" id="410659"/>
    <lineage>
        <taxon>unclassified sequences</taxon>
        <taxon>metagenomes</taxon>
        <taxon>ecological metagenomes</taxon>
    </lineage>
</organism>
<dbReference type="AlphaFoldDB" id="A0A1J5RR77"/>
<accession>A0A1J5RR77</accession>
<proteinExistence type="predicted"/>
<evidence type="ECO:0000313" key="2">
    <source>
        <dbReference type="EMBL" id="OIQ91995.1"/>
    </source>
</evidence>
<name>A0A1J5RR77_9ZZZZ</name>
<sequence>MSAMRAWALSRAGLVAGAPSPGARTTRPGGDDSPPGRVVVWHVRTSGPHDDQLWPNTDLTNVYELSFWNWYTPM</sequence>
<gene>
    <name evidence="2" type="ORF">GALL_260600</name>
</gene>
<comment type="caution">
    <text evidence="2">The sequence shown here is derived from an EMBL/GenBank/DDBJ whole genome shotgun (WGS) entry which is preliminary data.</text>
</comment>
<evidence type="ECO:0000256" key="1">
    <source>
        <dbReference type="SAM" id="MobiDB-lite"/>
    </source>
</evidence>
<dbReference type="EMBL" id="MLJW01000243">
    <property type="protein sequence ID" value="OIQ91995.1"/>
    <property type="molecule type" value="Genomic_DNA"/>
</dbReference>
<reference evidence="2" key="1">
    <citation type="submission" date="2016-10" db="EMBL/GenBank/DDBJ databases">
        <title>Sequence of Gallionella enrichment culture.</title>
        <authorList>
            <person name="Poehlein A."/>
            <person name="Muehling M."/>
            <person name="Daniel R."/>
        </authorList>
    </citation>
    <scope>NUCLEOTIDE SEQUENCE</scope>
</reference>